<feature type="compositionally biased region" description="Low complexity" evidence="5">
    <location>
        <begin position="1589"/>
        <end position="1598"/>
    </location>
</feature>
<evidence type="ECO:0000256" key="6">
    <source>
        <dbReference type="SAM" id="Phobius"/>
    </source>
</evidence>
<dbReference type="InterPro" id="IPR059115">
    <property type="entry name" value="Rib"/>
</dbReference>
<feature type="region of interest" description="Disordered" evidence="5">
    <location>
        <begin position="1385"/>
        <end position="1812"/>
    </location>
</feature>
<gene>
    <name evidence="10" type="primary">bca2</name>
    <name evidence="10" type="ORF">CCHOA_10190</name>
</gene>
<organism evidence="10 11">
    <name type="scientific">Corynebacterium choanae</name>
    <dbReference type="NCBI Taxonomy" id="1862358"/>
    <lineage>
        <taxon>Bacteria</taxon>
        <taxon>Bacillati</taxon>
        <taxon>Actinomycetota</taxon>
        <taxon>Actinomycetes</taxon>
        <taxon>Mycobacteriales</taxon>
        <taxon>Corynebacteriaceae</taxon>
        <taxon>Corynebacterium</taxon>
    </lineage>
</organism>
<dbReference type="EMBL" id="CP033896">
    <property type="protein sequence ID" value="AZA14421.1"/>
    <property type="molecule type" value="Genomic_DNA"/>
</dbReference>
<feature type="domain" description="Cadherin" evidence="8">
    <location>
        <begin position="1040"/>
        <end position="1135"/>
    </location>
</feature>
<evidence type="ECO:0000313" key="10">
    <source>
        <dbReference type="EMBL" id="AZA14421.1"/>
    </source>
</evidence>
<feature type="transmembrane region" description="Helical" evidence="6">
    <location>
        <begin position="2133"/>
        <end position="2162"/>
    </location>
</feature>
<dbReference type="GO" id="GO:0005975">
    <property type="term" value="P:carbohydrate metabolic process"/>
    <property type="evidence" value="ECO:0007669"/>
    <property type="project" value="UniProtKB-ARBA"/>
</dbReference>
<dbReference type="InterPro" id="IPR022038">
    <property type="entry name" value="Ig-like_bact"/>
</dbReference>
<evidence type="ECO:0000313" key="11">
    <source>
        <dbReference type="Proteomes" id="UP000269019"/>
    </source>
</evidence>
<feature type="compositionally biased region" description="Low complexity" evidence="5">
    <location>
        <begin position="1480"/>
        <end position="1499"/>
    </location>
</feature>
<evidence type="ECO:0000259" key="8">
    <source>
        <dbReference type="PROSITE" id="PS50268"/>
    </source>
</evidence>
<evidence type="ECO:0000256" key="2">
    <source>
        <dbReference type="ARBA" id="ARBA00022525"/>
    </source>
</evidence>
<keyword evidence="4" id="KW-0572">Peptidoglycan-anchor</keyword>
<keyword evidence="6" id="KW-1133">Transmembrane helix</keyword>
<feature type="region of interest" description="Disordered" evidence="5">
    <location>
        <begin position="1317"/>
        <end position="1356"/>
    </location>
</feature>
<dbReference type="PROSITE" id="PS50847">
    <property type="entry name" value="GRAM_POS_ANCHORING"/>
    <property type="match status" value="1"/>
</dbReference>
<dbReference type="InterPro" id="IPR044055">
    <property type="entry name" value="RibLong"/>
</dbReference>
<proteinExistence type="predicted"/>
<keyword evidence="11" id="KW-1185">Reference proteome</keyword>
<dbReference type="InterPro" id="IPR019931">
    <property type="entry name" value="LPXTG_anchor"/>
</dbReference>
<feature type="compositionally biased region" description="Basic and acidic residues" evidence="5">
    <location>
        <begin position="1779"/>
        <end position="1788"/>
    </location>
</feature>
<dbReference type="Pfam" id="PF18957">
    <property type="entry name" value="RibLong"/>
    <property type="match status" value="1"/>
</dbReference>
<evidence type="ECO:0000256" key="4">
    <source>
        <dbReference type="ARBA" id="ARBA00023088"/>
    </source>
</evidence>
<feature type="region of interest" description="Disordered" evidence="5">
    <location>
        <begin position="1934"/>
        <end position="2021"/>
    </location>
</feature>
<keyword evidence="3 7" id="KW-0732">Signal</keyword>
<feature type="domain" description="Cadherin" evidence="8">
    <location>
        <begin position="968"/>
        <end position="1029"/>
    </location>
</feature>
<feature type="domain" description="Gram-positive cocci surface proteins LPxTG" evidence="9">
    <location>
        <begin position="2135"/>
        <end position="2168"/>
    </location>
</feature>
<keyword evidence="1" id="KW-0134">Cell wall</keyword>
<dbReference type="Gene3D" id="2.60.40.60">
    <property type="entry name" value="Cadherins"/>
    <property type="match status" value="1"/>
</dbReference>
<dbReference type="RefSeq" id="WP_123929765.1">
    <property type="nucleotide sequence ID" value="NZ_CP033896.1"/>
</dbReference>
<feature type="domain" description="Cadherin" evidence="8">
    <location>
        <begin position="1256"/>
        <end position="1314"/>
    </location>
</feature>
<dbReference type="Proteomes" id="UP000269019">
    <property type="component" value="Chromosome"/>
</dbReference>
<dbReference type="Pfam" id="PF12245">
    <property type="entry name" value="Big_3_2"/>
    <property type="match status" value="1"/>
</dbReference>
<evidence type="ECO:0000256" key="3">
    <source>
        <dbReference type="ARBA" id="ARBA00022729"/>
    </source>
</evidence>
<accession>A0A3G6J8I9</accession>
<dbReference type="SMART" id="SM00112">
    <property type="entry name" value="CA"/>
    <property type="match status" value="3"/>
</dbReference>
<dbReference type="PROSITE" id="PS50268">
    <property type="entry name" value="CADHERIN_2"/>
    <property type="match status" value="3"/>
</dbReference>
<evidence type="ECO:0000256" key="7">
    <source>
        <dbReference type="SAM" id="SignalP"/>
    </source>
</evidence>
<dbReference type="InterPro" id="IPR015919">
    <property type="entry name" value="Cadherin-like_sf"/>
</dbReference>
<keyword evidence="6" id="KW-0812">Transmembrane</keyword>
<feature type="compositionally biased region" description="Basic and acidic residues" evidence="5">
    <location>
        <begin position="1752"/>
        <end position="1769"/>
    </location>
</feature>
<dbReference type="SUPFAM" id="SSF49313">
    <property type="entry name" value="Cadherin-like"/>
    <property type="match status" value="3"/>
</dbReference>
<feature type="region of interest" description="Disordered" evidence="5">
    <location>
        <begin position="2101"/>
        <end position="2125"/>
    </location>
</feature>
<feature type="compositionally biased region" description="Acidic residues" evidence="5">
    <location>
        <begin position="1469"/>
        <end position="1479"/>
    </location>
</feature>
<feature type="compositionally biased region" description="Basic and acidic residues" evidence="5">
    <location>
        <begin position="1577"/>
        <end position="1588"/>
    </location>
</feature>
<feature type="compositionally biased region" description="Acidic residues" evidence="5">
    <location>
        <begin position="1453"/>
        <end position="1462"/>
    </location>
</feature>
<evidence type="ECO:0000256" key="1">
    <source>
        <dbReference type="ARBA" id="ARBA00022512"/>
    </source>
</evidence>
<dbReference type="CDD" id="cd11304">
    <property type="entry name" value="Cadherin_repeat"/>
    <property type="match status" value="3"/>
</dbReference>
<evidence type="ECO:0000259" key="9">
    <source>
        <dbReference type="PROSITE" id="PS50847"/>
    </source>
</evidence>
<protein>
    <submittedName>
        <fullName evidence="10">C protein alpha-antigen</fullName>
    </submittedName>
</protein>
<dbReference type="GO" id="GO:0005509">
    <property type="term" value="F:calcium ion binding"/>
    <property type="evidence" value="ECO:0007669"/>
    <property type="project" value="InterPro"/>
</dbReference>
<dbReference type="Gene3D" id="2.60.40.10">
    <property type="entry name" value="Immunoglobulins"/>
    <property type="match status" value="2"/>
</dbReference>
<reference evidence="10 11" key="1">
    <citation type="submission" date="2018-11" db="EMBL/GenBank/DDBJ databases">
        <authorList>
            <person name="Kleinhagauer T."/>
            <person name="Glaeser S.P."/>
            <person name="Spergser J."/>
            <person name="Ruckert C."/>
            <person name="Kaempfer P."/>
            <person name="Busse H.-J."/>
        </authorList>
    </citation>
    <scope>NUCLEOTIDE SEQUENCE [LARGE SCALE GENOMIC DNA]</scope>
    <source>
        <strain evidence="10 11">200CH</strain>
    </source>
</reference>
<evidence type="ECO:0000256" key="5">
    <source>
        <dbReference type="SAM" id="MobiDB-lite"/>
    </source>
</evidence>
<name>A0A3G6J8I9_9CORY</name>
<dbReference type="KEGG" id="ccho:CCHOA_10190"/>
<dbReference type="GO" id="GO:0007156">
    <property type="term" value="P:homophilic cell adhesion via plasma membrane adhesion molecules"/>
    <property type="evidence" value="ECO:0007669"/>
    <property type="project" value="InterPro"/>
</dbReference>
<feature type="compositionally biased region" description="Basic and acidic residues" evidence="5">
    <location>
        <begin position="1638"/>
        <end position="1662"/>
    </location>
</feature>
<dbReference type="SUPFAM" id="SSF103647">
    <property type="entry name" value="TSP type-3 repeat"/>
    <property type="match status" value="1"/>
</dbReference>
<dbReference type="InterPro" id="IPR012706">
    <property type="entry name" value="Rib_alpha_Esp_rpt"/>
</dbReference>
<dbReference type="InterPro" id="IPR028974">
    <property type="entry name" value="TSP_type-3_rpt"/>
</dbReference>
<feature type="compositionally biased region" description="Acidic residues" evidence="5">
    <location>
        <begin position="1672"/>
        <end position="1685"/>
    </location>
</feature>
<dbReference type="OrthoDB" id="3263634at2"/>
<keyword evidence="2" id="KW-0964">Secreted</keyword>
<dbReference type="GO" id="GO:0016020">
    <property type="term" value="C:membrane"/>
    <property type="evidence" value="ECO:0007669"/>
    <property type="project" value="InterPro"/>
</dbReference>
<dbReference type="InterPro" id="IPR002126">
    <property type="entry name" value="Cadherin-like_dom"/>
</dbReference>
<feature type="chain" id="PRO_5038975246" evidence="7">
    <location>
        <begin position="33"/>
        <end position="2168"/>
    </location>
</feature>
<dbReference type="Pfam" id="PF00028">
    <property type="entry name" value="Cadherin"/>
    <property type="match status" value="1"/>
</dbReference>
<dbReference type="InterPro" id="IPR013783">
    <property type="entry name" value="Ig-like_fold"/>
</dbReference>
<feature type="region of interest" description="Disordered" evidence="5">
    <location>
        <begin position="872"/>
        <end position="937"/>
    </location>
</feature>
<keyword evidence="6" id="KW-0472">Membrane</keyword>
<dbReference type="Pfam" id="PF08428">
    <property type="entry name" value="Rib"/>
    <property type="match status" value="2"/>
</dbReference>
<feature type="compositionally biased region" description="Low complexity" evidence="5">
    <location>
        <begin position="1703"/>
        <end position="1712"/>
    </location>
</feature>
<feature type="signal peptide" evidence="7">
    <location>
        <begin position="1"/>
        <end position="32"/>
    </location>
</feature>
<sequence precursor="true">MKHAPRQARVGLTAHSMRRVRLAAATSSVALAFSVVAPVAPGPLSLNPFGTAVAAAEDNAFPTDNPNASYWPLPPNTEISTNRSLMASGISYDRKLSDNSFNMLVNYRAAFSPFGTFQKGVKWIYLRFDPRIAPYIDTITMKEQNEANAGTGVVIAYERLGEKITPETPANINWESGEPEGDVKDPYANEDNVWRFVNDAHNDYATFDAQPDQRWRLGGNWGVFPFAPGEQAKYTADVVVTLKKPIDEVIAETGDNAFWAQARWQGNSSFEVASVVDPNSINRSTTIDLDDANSNYAYNDWLVAPSFNTLNFDYMGYTMYPDGKQRKQQTPQTTQLRIAQIRSHGTFSLNTMGFGSRLKPLDFHVKLDENTINALTGPVIVWQTTVPYGGSVNNDQTTLAEPIILDPELFKENNGEVVITIRQEKEGQPGVYYYPPKNIFDKANTRVFEANSLNAFGDATVIDAPLSMEKLGQIACGGPEMVNGGAYTWITGIDRDGTEKTLRFGESNAFYAVPSSPPPTITSVDADGNPASIQYTDTALSGTSAPSAKITIVANPKPDAVPEDGSDAAVDTIVIGTGEADENGKFTVNFDDTLSKLGITPDKYVLAVVAQNDFGLPSCEVAIAISGMVQAYIPAYTGKIADTMDANAAVKPGGQAAATPQVVDANGEPAPADDITGYTLGELPDGVTADADAAAKNPQLALVTLDETTGEVTFQPGADFPAGDVTIPVTITYADGSSEPVAGRKPASPAGATFHVSQYGTIDTQVKITKPDGSALDDTVTPDTKVTYEATSTVSNGDTAAGATVTIKPDPDAPFDKDAVPQLTKDGQPLTVDEDYSVVTNDDGSITITFKEPLTDGTVITTKIPATVVGDAADGDKEVGGDGYTDSGTSDVDGPDGKTDPVDNGTDPSTEGAKVDTQPPTIDSQPGIELTGDRDVPADTVIATVSDDTTDPKDLTVEVTGLPKGVDFTVDEETGEIKLAGKPADVEESTDYTVTIKVTDKAGNTTEKTVKVTVNPKSSDTRDYEPPTITDVTDVSVTAGSSIGDDAVIATVGDDVTANDKLQVTVQGLPDGVGFKVHPETGAVSLYGTPTGLKETTDYKVTITVTDEAGNSNEATATVTVNVTKQLNDSNEPTAQKIEVPVGGTPEAKDGIANFTELPEGTTAQFAKPVDTSEAGEFSAEVIVTYPDGSKDHIVVPVSVVADKIAPTISETNNVTLAGGQPVPEGTVIGKVSDDVTSIADLDVTIEGLPSEVTATVDPQTGEIKLTGKSADVEESTDYTVTITVTDKAGNTTTSDVTVTVTPVTDADKYAPTGKTIATELGGSPDAASGIGNSDELPDGTSFDFATPVDTDSPGTKDAIIVVTYPDGTEDEVPVKVVVIDPAADLDDDGIPNAKDPDIDGDGVNNADEIAADLDPTNPDTDGDGQTDGEEDTDHDGKTNTEESEVPQNPDGSDIEVTDENNDGMGDVDVTDTDPEDGVPDIIDNLGPDGDIDGDGIPNSQDPDIDGDGVNNSDEKEAGLDPFNPDTDGDGTRDGDEDADGDGKKNSDESFVPEDPETGKDLPVTNTDGDGIADPGVTDRDNDGKPDITDPNDTVDTTGDGDIDGDGIPNSQDPDIDGDGVNNSDEQAAGLDPYDPTTNDRETGQPSDDGKKDADGDDKSNAEESFVPKGEDGEDLPVTDTDGDGMADPGVTDRDNDGNPDITDLNDTVDTTGDGDIDGDGIPNSQDPDIDGDGVNNSDEQAAGLDPYDPTTNDRETGQPSDDGKKDTDGDGIDNATESEVKQDDTGKDIPVTDTDGDGMGDPGITDKDGNGVSDVVQAQVHYGLIAVARPATGANTSAKNVLVVEKKSVTRALPETVSNVVIDPSWTAPQGVTATVDADGDVVLTVTNDADLYDEAAPLQVPVIVTFTYGRVSNVTADFIIYDAAAVAPEGDLDGDGIPNAQDPDIDGDGVNNSDEIAAGLDPFDKDTGNTGKTDGDKDNDEDGLNNDSESYVPAGSVEDIDGDGIADPGITDQNGNGIADLVDKDSVKAIADGEPEEDGGLSSKIKGSLGSAGGSSAGSILPVVLGLGALAGIIGLIANNPDLVAMVNGQFLPGAPAPAVEPAPAPAPADQVPGPSKGLVKQPARDGASNAVLAVTGANVTGVGVAGLLAMVLGGLLVFARKRRNS</sequence>
<feature type="compositionally biased region" description="Acidic residues" evidence="5">
    <location>
        <begin position="1421"/>
        <end position="1434"/>
    </location>
</feature>
<dbReference type="NCBIfam" id="TIGR02331">
    <property type="entry name" value="rib_alpha"/>
    <property type="match status" value="2"/>
</dbReference>